<keyword evidence="2 3" id="KW-0040">ANK repeat</keyword>
<dbReference type="Pfam" id="PF12796">
    <property type="entry name" value="Ank_2"/>
    <property type="match status" value="1"/>
</dbReference>
<dbReference type="PROSITE" id="PS50297">
    <property type="entry name" value="ANK_REP_REGION"/>
    <property type="match status" value="1"/>
</dbReference>
<proteinExistence type="predicted"/>
<dbReference type="InterPro" id="IPR036770">
    <property type="entry name" value="Ankyrin_rpt-contain_sf"/>
</dbReference>
<dbReference type="Gene3D" id="1.25.40.20">
    <property type="entry name" value="Ankyrin repeat-containing domain"/>
    <property type="match status" value="1"/>
</dbReference>
<dbReference type="AlphaFoldDB" id="A0A378JMC6"/>
<name>A0A378JMC6_9GAMM</name>
<keyword evidence="1" id="KW-0677">Repeat</keyword>
<reference evidence="4 5" key="1">
    <citation type="submission" date="2018-06" db="EMBL/GenBank/DDBJ databases">
        <authorList>
            <consortium name="Pathogen Informatics"/>
            <person name="Doyle S."/>
        </authorList>
    </citation>
    <scope>NUCLEOTIDE SEQUENCE [LARGE SCALE GENOMIC DNA]</scope>
    <source>
        <strain evidence="4 5">NCTC13316</strain>
    </source>
</reference>
<evidence type="ECO:0000313" key="5">
    <source>
        <dbReference type="Proteomes" id="UP000254794"/>
    </source>
</evidence>
<dbReference type="Proteomes" id="UP000254794">
    <property type="component" value="Unassembled WGS sequence"/>
</dbReference>
<protein>
    <submittedName>
        <fullName evidence="4">Ankyrin repeat-containing protein</fullName>
    </submittedName>
</protein>
<feature type="repeat" description="ANK" evidence="3">
    <location>
        <begin position="407"/>
        <end position="441"/>
    </location>
</feature>
<evidence type="ECO:0000313" key="4">
    <source>
        <dbReference type="EMBL" id="STX51349.1"/>
    </source>
</evidence>
<dbReference type="PANTHER" id="PTHR24198">
    <property type="entry name" value="ANKYRIN REPEAT AND PROTEIN KINASE DOMAIN-CONTAINING PROTEIN"/>
    <property type="match status" value="1"/>
</dbReference>
<dbReference type="SMART" id="SM00248">
    <property type="entry name" value="ANK"/>
    <property type="match status" value="4"/>
</dbReference>
<gene>
    <name evidence="4" type="ORF">NCTC13316_01444</name>
</gene>
<dbReference type="SUPFAM" id="SSF48403">
    <property type="entry name" value="Ankyrin repeat"/>
    <property type="match status" value="1"/>
</dbReference>
<organism evidence="4 5">
    <name type="scientific">Legionella busanensis</name>
    <dbReference type="NCBI Taxonomy" id="190655"/>
    <lineage>
        <taxon>Bacteria</taxon>
        <taxon>Pseudomonadati</taxon>
        <taxon>Pseudomonadota</taxon>
        <taxon>Gammaproteobacteria</taxon>
        <taxon>Legionellales</taxon>
        <taxon>Legionellaceae</taxon>
        <taxon>Legionella</taxon>
    </lineage>
</organism>
<dbReference type="PANTHER" id="PTHR24198:SF165">
    <property type="entry name" value="ANKYRIN REPEAT-CONTAINING PROTEIN-RELATED"/>
    <property type="match status" value="1"/>
</dbReference>
<dbReference type="EMBL" id="UGOD01000001">
    <property type="protein sequence ID" value="STX51349.1"/>
    <property type="molecule type" value="Genomic_DNA"/>
</dbReference>
<evidence type="ECO:0000256" key="3">
    <source>
        <dbReference type="PROSITE-ProRule" id="PRU00023"/>
    </source>
</evidence>
<sequence length="524" mass="60030">MLYVLLFIILIGFLIKYKTIMQGSFTTIIKGFTSVDDTKSKISSGLKHHDLLQLMERFNYKPGEGICFGFTITWAQESVSHRESIFYERINLIRREKENLVAKIRRITNKIKRNQQVNYQENQLLEINALIEAVCIAQSPDSYEHLYNGRITQTNIENILNIAQQSLGCGGVIKKLLTKTVAMTSVNQVDNYFKYVSSLIHPYDNVAMVVSNEQHSIGLKRHPYGWLLLDTNYLYKQSSDYPYLLLNDRQLSRQLNDSFEEQGTLIINIDFIALGNLNLKQRLQQLNSSYPVTYQHFRYKNCRNFSFIEICVQSGDDQSIREMVHLHNKRGNLLIQTQVKDSLRLAVDCNQSKILAILMEIQDLDINIACQSDGKTALGLACRFGNLCLVKLLLTHPRIDINHLSDKGDTPLMIACKYSKQSMELITLLLQAGANITIQNYDRKTALSIARENNNKTAIAAIRDFNRSQRLLVASDNSSLAFLERRYSLSHTTSYGRTFFTTKRAMSSSKNMQPETSLLSIRDM</sequence>
<dbReference type="PROSITE" id="PS50088">
    <property type="entry name" value="ANK_REPEAT"/>
    <property type="match status" value="1"/>
</dbReference>
<evidence type="ECO:0000256" key="2">
    <source>
        <dbReference type="ARBA" id="ARBA00023043"/>
    </source>
</evidence>
<dbReference type="OrthoDB" id="5653232at2"/>
<evidence type="ECO:0000256" key="1">
    <source>
        <dbReference type="ARBA" id="ARBA00022737"/>
    </source>
</evidence>
<dbReference type="RefSeq" id="WP_115330991.1">
    <property type="nucleotide sequence ID" value="NZ_CAAAHP010000001.1"/>
</dbReference>
<dbReference type="InterPro" id="IPR002110">
    <property type="entry name" value="Ankyrin_rpt"/>
</dbReference>
<accession>A0A378JMC6</accession>
<keyword evidence="5" id="KW-1185">Reference proteome</keyword>